<dbReference type="EMBL" id="WYDN01000015">
    <property type="protein sequence ID" value="NAZ17277.1"/>
    <property type="molecule type" value="Genomic_DNA"/>
</dbReference>
<evidence type="ECO:0008006" key="3">
    <source>
        <dbReference type="Google" id="ProtNLM"/>
    </source>
</evidence>
<reference evidence="1 2" key="1">
    <citation type="submission" date="2020-01" db="EMBL/GenBank/DDBJ databases">
        <title>Glutamicibacter soli M275.</title>
        <authorList>
            <person name="Meng X."/>
        </authorList>
    </citation>
    <scope>NUCLEOTIDE SEQUENCE [LARGE SCALE GENOMIC DNA]</scope>
    <source>
        <strain evidence="1 2">M275</strain>
    </source>
</reference>
<dbReference type="Gene3D" id="3.40.50.1820">
    <property type="entry name" value="alpha/beta hydrolase"/>
    <property type="match status" value="1"/>
</dbReference>
<accession>A0A6L9G813</accession>
<organism evidence="1 2">
    <name type="scientific">Glutamicibacter soli</name>
    <dbReference type="NCBI Taxonomy" id="453836"/>
    <lineage>
        <taxon>Bacteria</taxon>
        <taxon>Bacillati</taxon>
        <taxon>Actinomycetota</taxon>
        <taxon>Actinomycetes</taxon>
        <taxon>Micrococcales</taxon>
        <taxon>Micrococcaceae</taxon>
        <taxon>Glutamicibacter</taxon>
    </lineage>
</organism>
<evidence type="ECO:0000313" key="2">
    <source>
        <dbReference type="Proteomes" id="UP000477543"/>
    </source>
</evidence>
<sequence>MTRVIYIHGTGVRKETFEESFNLVRKNMERIRDYDIVPCFWGDRLGARLEAAPTRASAATPDSAPTSLLEDEKELRIRMRAMLESDPWSLIRLELATPQNIERDVRDPATLLSSIEQSMVRATTGSNKFTVELSKKNLRSLAEESLDMMLQHPLFEEYVAARYIDAGSKVATINRTFIALILSESDSRHQIPTAMTGDAMDNLESLLMNELGGEVRSIGSGMLKLSSRLLWPLVAPTVEKRRHELTQYSAPIAGDILKYFARPNEFRQLLTDTIDNSDEDTIILSHSLGGIIAFDTLCNSPRKQIKQLITVGTQIGLLYELDALPSLTREDPLPASFPEWINIYDSRDFLAYSRTSLLPGQDGDLVVDSGVPFPRSHTSYFDNPKLYNELDRVLL</sequence>
<comment type="caution">
    <text evidence="1">The sequence shown here is derived from an EMBL/GenBank/DDBJ whole genome shotgun (WGS) entry which is preliminary data.</text>
</comment>
<dbReference type="InterPro" id="IPR029058">
    <property type="entry name" value="AB_hydrolase_fold"/>
</dbReference>
<name>A0A6L9G813_9MICC</name>
<dbReference type="SUPFAM" id="SSF53474">
    <property type="entry name" value="alpha/beta-Hydrolases"/>
    <property type="match status" value="1"/>
</dbReference>
<dbReference type="RefSeq" id="WP_161449760.1">
    <property type="nucleotide sequence ID" value="NZ_WYDN01000015.1"/>
</dbReference>
<dbReference type="Proteomes" id="UP000477543">
    <property type="component" value="Unassembled WGS sequence"/>
</dbReference>
<gene>
    <name evidence="1" type="ORF">GT020_14560</name>
</gene>
<proteinExistence type="predicted"/>
<dbReference type="AlphaFoldDB" id="A0A6L9G813"/>
<protein>
    <recommendedName>
        <fullName evidence="3">Alpha/beta hydrolase</fullName>
    </recommendedName>
</protein>
<evidence type="ECO:0000313" key="1">
    <source>
        <dbReference type="EMBL" id="NAZ17277.1"/>
    </source>
</evidence>